<dbReference type="SUPFAM" id="SSF54695">
    <property type="entry name" value="POZ domain"/>
    <property type="match status" value="1"/>
</dbReference>
<dbReference type="InterPro" id="IPR000210">
    <property type="entry name" value="BTB/POZ_dom"/>
</dbReference>
<dbReference type="InterPro" id="IPR011333">
    <property type="entry name" value="SKP1/BTB/POZ_sf"/>
</dbReference>
<dbReference type="PROSITE" id="PS50097">
    <property type="entry name" value="BTB"/>
    <property type="match status" value="1"/>
</dbReference>
<dbReference type="PANTHER" id="PTHR26379:SF187">
    <property type="entry name" value="OS07G0655300 PROTEIN"/>
    <property type="match status" value="1"/>
</dbReference>
<evidence type="ECO:0000256" key="1">
    <source>
        <dbReference type="ARBA" id="ARBA00004906"/>
    </source>
</evidence>
<dbReference type="AlphaFoldDB" id="A0AAD6EQU3"/>
<dbReference type="EMBL" id="JAMRDG010000001">
    <property type="protein sequence ID" value="KAJ3697764.1"/>
    <property type="molecule type" value="Genomic_DNA"/>
</dbReference>
<comment type="pathway">
    <text evidence="1">Protein modification; protein ubiquitination.</text>
</comment>
<sequence>MGSDAEGLQTVEIKKVSELLAQGRANKELWDLGSFERMYYTMYGPFMLNGIKWEMRIYPVGEDLRQYLCLLDDDAVIVKKYGFMNLLPNNLNSRSWFVGASTKITEEKDFKADKLGEGLGLRMVELSIFSRRDEQNFGTDDCFVLKLAIWFILDDSIKPPPRSPKPTFIPHDPNKPNVISPLPSIYPESVHVAEPPAPVTDPDRPKHCSSDLITTLLRGEFADMQCVIDGQIFLAHRAVLAARSSVFRSEFLPLEHEMCQNSVFVSIQLVDALTFKFLLHFIYTDSLAPDFHDDLATPLALERYRRLFIAAHLFKIEGLKKICEEKLTRDVTNSILSTLDVIKLPDCGLLKIVQKDCDMKPELITSTTMQQKVGDRQYSNNIPKEHVGKESK</sequence>
<organism evidence="3 4">
    <name type="scientific">Rhynchospora tenuis</name>
    <dbReference type="NCBI Taxonomy" id="198213"/>
    <lineage>
        <taxon>Eukaryota</taxon>
        <taxon>Viridiplantae</taxon>
        <taxon>Streptophyta</taxon>
        <taxon>Embryophyta</taxon>
        <taxon>Tracheophyta</taxon>
        <taxon>Spermatophyta</taxon>
        <taxon>Magnoliopsida</taxon>
        <taxon>Liliopsida</taxon>
        <taxon>Poales</taxon>
        <taxon>Cyperaceae</taxon>
        <taxon>Cyperoideae</taxon>
        <taxon>Rhynchosporeae</taxon>
        <taxon>Rhynchospora</taxon>
    </lineage>
</organism>
<accession>A0AAD6EQU3</accession>
<keyword evidence="4" id="KW-1185">Reference proteome</keyword>
<dbReference type="InterPro" id="IPR045005">
    <property type="entry name" value="BPM1-6"/>
</dbReference>
<dbReference type="PANTHER" id="PTHR26379">
    <property type="entry name" value="BTB/POZ AND MATH DOMAIN-CONTAINING PROTEIN 1"/>
    <property type="match status" value="1"/>
</dbReference>
<gene>
    <name evidence="3" type="ORF">LUZ61_001469</name>
</gene>
<name>A0AAD6EQU3_9POAL</name>
<dbReference type="Proteomes" id="UP001210211">
    <property type="component" value="Unassembled WGS sequence"/>
</dbReference>
<evidence type="ECO:0000313" key="3">
    <source>
        <dbReference type="EMBL" id="KAJ3697764.1"/>
    </source>
</evidence>
<dbReference type="GO" id="GO:0016567">
    <property type="term" value="P:protein ubiquitination"/>
    <property type="evidence" value="ECO:0007669"/>
    <property type="project" value="InterPro"/>
</dbReference>
<protein>
    <recommendedName>
        <fullName evidence="2">BTB domain-containing protein</fullName>
    </recommendedName>
</protein>
<feature type="domain" description="BTB" evidence="2">
    <location>
        <begin position="222"/>
        <end position="291"/>
    </location>
</feature>
<dbReference type="SMART" id="SM00225">
    <property type="entry name" value="BTB"/>
    <property type="match status" value="1"/>
</dbReference>
<proteinExistence type="predicted"/>
<dbReference type="Gene3D" id="3.30.710.10">
    <property type="entry name" value="Potassium Channel Kv1.1, Chain A"/>
    <property type="match status" value="1"/>
</dbReference>
<evidence type="ECO:0000259" key="2">
    <source>
        <dbReference type="PROSITE" id="PS50097"/>
    </source>
</evidence>
<reference evidence="3 4" key="1">
    <citation type="journal article" date="2022" name="Cell">
        <title>Repeat-based holocentromeres influence genome architecture and karyotype evolution.</title>
        <authorList>
            <person name="Hofstatter P.G."/>
            <person name="Thangavel G."/>
            <person name="Lux T."/>
            <person name="Neumann P."/>
            <person name="Vondrak T."/>
            <person name="Novak P."/>
            <person name="Zhang M."/>
            <person name="Costa L."/>
            <person name="Castellani M."/>
            <person name="Scott A."/>
            <person name="Toegelov H."/>
            <person name="Fuchs J."/>
            <person name="Mata-Sucre Y."/>
            <person name="Dias Y."/>
            <person name="Vanzela A.L.L."/>
            <person name="Huettel B."/>
            <person name="Almeida C.C.S."/>
            <person name="Simkova H."/>
            <person name="Souza G."/>
            <person name="Pedrosa-Harand A."/>
            <person name="Macas J."/>
            <person name="Mayer K.F.X."/>
            <person name="Houben A."/>
            <person name="Marques A."/>
        </authorList>
    </citation>
    <scope>NUCLEOTIDE SEQUENCE [LARGE SCALE GENOMIC DNA]</scope>
    <source>
        <strain evidence="3">RhyTen1mFocal</strain>
    </source>
</reference>
<dbReference type="Pfam" id="PF00651">
    <property type="entry name" value="BTB"/>
    <property type="match status" value="1"/>
</dbReference>
<comment type="caution">
    <text evidence="3">The sequence shown here is derived from an EMBL/GenBank/DDBJ whole genome shotgun (WGS) entry which is preliminary data.</text>
</comment>
<evidence type="ECO:0000313" key="4">
    <source>
        <dbReference type="Proteomes" id="UP001210211"/>
    </source>
</evidence>